<dbReference type="EMBL" id="JAWDGP010004628">
    <property type="protein sequence ID" value="KAK3762876.1"/>
    <property type="molecule type" value="Genomic_DNA"/>
</dbReference>
<dbReference type="AlphaFoldDB" id="A0AAE0Z5X3"/>
<reference evidence="1" key="1">
    <citation type="journal article" date="2023" name="G3 (Bethesda)">
        <title>A reference genome for the long-term kleptoplast-retaining sea slug Elysia crispata morphotype clarki.</title>
        <authorList>
            <person name="Eastman K.E."/>
            <person name="Pendleton A.L."/>
            <person name="Shaikh M.A."/>
            <person name="Suttiyut T."/>
            <person name="Ogas R."/>
            <person name="Tomko P."/>
            <person name="Gavelis G."/>
            <person name="Widhalm J.R."/>
            <person name="Wisecaver J.H."/>
        </authorList>
    </citation>
    <scope>NUCLEOTIDE SEQUENCE</scope>
    <source>
        <strain evidence="1">ECLA1</strain>
    </source>
</reference>
<gene>
    <name evidence="1" type="ORF">RRG08_051029</name>
</gene>
<proteinExistence type="predicted"/>
<comment type="caution">
    <text evidence="1">The sequence shown here is derived from an EMBL/GenBank/DDBJ whole genome shotgun (WGS) entry which is preliminary data.</text>
</comment>
<evidence type="ECO:0000313" key="1">
    <source>
        <dbReference type="EMBL" id="KAK3762876.1"/>
    </source>
</evidence>
<accession>A0AAE0Z5X3</accession>
<protein>
    <submittedName>
        <fullName evidence="1">Uncharacterized protein</fullName>
    </submittedName>
</protein>
<dbReference type="Proteomes" id="UP001283361">
    <property type="component" value="Unassembled WGS sequence"/>
</dbReference>
<sequence>MSGSKPFVLMPRNSSNSCPVIPCNNKAKVLGSVLLLQAQGLWFCPAVTSPRSWVLSCCYKQKVFGSVLLLQTQGLGFCSAVTSKRSWVLSCYSSNKSKPRNISSKNEFEVSALQLYPD</sequence>
<organism evidence="1 2">
    <name type="scientific">Elysia crispata</name>
    <name type="common">lettuce slug</name>
    <dbReference type="NCBI Taxonomy" id="231223"/>
    <lineage>
        <taxon>Eukaryota</taxon>
        <taxon>Metazoa</taxon>
        <taxon>Spiralia</taxon>
        <taxon>Lophotrochozoa</taxon>
        <taxon>Mollusca</taxon>
        <taxon>Gastropoda</taxon>
        <taxon>Heterobranchia</taxon>
        <taxon>Euthyneura</taxon>
        <taxon>Panpulmonata</taxon>
        <taxon>Sacoglossa</taxon>
        <taxon>Placobranchoidea</taxon>
        <taxon>Plakobranchidae</taxon>
        <taxon>Elysia</taxon>
    </lineage>
</organism>
<evidence type="ECO:0000313" key="2">
    <source>
        <dbReference type="Proteomes" id="UP001283361"/>
    </source>
</evidence>
<name>A0AAE0Z5X3_9GAST</name>
<keyword evidence="2" id="KW-1185">Reference proteome</keyword>